<accession>A0A0A0KJ46</accession>
<sequence length="70" mass="8537">MFQPVLKWEKRHEWRTFKSYSFQDHLRVKFIHSQVTISDNTIPKGPKSILRLCYEMYFYDAEVLDVVLVQ</sequence>
<proteinExistence type="predicted"/>
<dbReference type="AlphaFoldDB" id="A0A0A0KJ46"/>
<reference evidence="1 2" key="1">
    <citation type="journal article" date="2009" name="Nat. Genet.">
        <title>The genome of the cucumber, Cucumis sativus L.</title>
        <authorList>
            <person name="Huang S."/>
            <person name="Li R."/>
            <person name="Zhang Z."/>
            <person name="Li L."/>
            <person name="Gu X."/>
            <person name="Fan W."/>
            <person name="Lucas W.J."/>
            <person name="Wang X."/>
            <person name="Xie B."/>
            <person name="Ni P."/>
            <person name="Ren Y."/>
            <person name="Zhu H."/>
            <person name="Li J."/>
            <person name="Lin K."/>
            <person name="Jin W."/>
            <person name="Fei Z."/>
            <person name="Li G."/>
            <person name="Staub J."/>
            <person name="Kilian A."/>
            <person name="van der Vossen E.A."/>
            <person name="Wu Y."/>
            <person name="Guo J."/>
            <person name="He J."/>
            <person name="Jia Z."/>
            <person name="Ren Y."/>
            <person name="Tian G."/>
            <person name="Lu Y."/>
            <person name="Ruan J."/>
            <person name="Qian W."/>
            <person name="Wang M."/>
            <person name="Huang Q."/>
            <person name="Li B."/>
            <person name="Xuan Z."/>
            <person name="Cao J."/>
            <person name="Asan"/>
            <person name="Wu Z."/>
            <person name="Zhang J."/>
            <person name="Cai Q."/>
            <person name="Bai Y."/>
            <person name="Zhao B."/>
            <person name="Han Y."/>
            <person name="Li Y."/>
            <person name="Li X."/>
            <person name="Wang S."/>
            <person name="Shi Q."/>
            <person name="Liu S."/>
            <person name="Cho W.K."/>
            <person name="Kim J.Y."/>
            <person name="Xu Y."/>
            <person name="Heller-Uszynska K."/>
            <person name="Miao H."/>
            <person name="Cheng Z."/>
            <person name="Zhang S."/>
            <person name="Wu J."/>
            <person name="Yang Y."/>
            <person name="Kang H."/>
            <person name="Li M."/>
            <person name="Liang H."/>
            <person name="Ren X."/>
            <person name="Shi Z."/>
            <person name="Wen M."/>
            <person name="Jian M."/>
            <person name="Yang H."/>
            <person name="Zhang G."/>
            <person name="Yang Z."/>
            <person name="Chen R."/>
            <person name="Liu S."/>
            <person name="Li J."/>
            <person name="Ma L."/>
            <person name="Liu H."/>
            <person name="Zhou Y."/>
            <person name="Zhao J."/>
            <person name="Fang X."/>
            <person name="Li G."/>
            <person name="Fang L."/>
            <person name="Li Y."/>
            <person name="Liu D."/>
            <person name="Zheng H."/>
            <person name="Zhang Y."/>
            <person name="Qin N."/>
            <person name="Li Z."/>
            <person name="Yang G."/>
            <person name="Yang S."/>
            <person name="Bolund L."/>
            <person name="Kristiansen K."/>
            <person name="Zheng H."/>
            <person name="Li S."/>
            <person name="Zhang X."/>
            <person name="Yang H."/>
            <person name="Wang J."/>
            <person name="Sun R."/>
            <person name="Zhang B."/>
            <person name="Jiang S."/>
            <person name="Wang J."/>
            <person name="Du Y."/>
            <person name="Li S."/>
        </authorList>
    </citation>
    <scope>NUCLEOTIDE SEQUENCE [LARGE SCALE GENOMIC DNA]</scope>
    <source>
        <strain evidence="2">cv. 9930</strain>
    </source>
</reference>
<dbReference type="EMBL" id="CM002927">
    <property type="protein sequence ID" value="KGN48834.1"/>
    <property type="molecule type" value="Genomic_DNA"/>
</dbReference>
<protein>
    <submittedName>
        <fullName evidence="1">Uncharacterized protein</fullName>
    </submittedName>
</protein>
<gene>
    <name evidence="1" type="ORF">Csa_6G502720</name>
</gene>
<name>A0A0A0KJ46_CUCSA</name>
<dbReference type="Proteomes" id="UP000029981">
    <property type="component" value="Chromosome 6"/>
</dbReference>
<reference evidence="1 2" key="2">
    <citation type="journal article" date="2009" name="PLoS ONE">
        <title>An integrated genetic and cytogenetic map of the cucumber genome.</title>
        <authorList>
            <person name="Ren Y."/>
            <person name="Zhang Z."/>
            <person name="Liu J."/>
            <person name="Staub J.E."/>
            <person name="Han Y."/>
            <person name="Cheng Z."/>
            <person name="Li X."/>
            <person name="Lu J."/>
            <person name="Miao H."/>
            <person name="Kang H."/>
            <person name="Xie B."/>
            <person name="Gu X."/>
            <person name="Wang X."/>
            <person name="Du Y."/>
            <person name="Jin W."/>
            <person name="Huang S."/>
        </authorList>
    </citation>
    <scope>NUCLEOTIDE SEQUENCE [LARGE SCALE GENOMIC DNA]</scope>
    <source>
        <strain evidence="2">cv. 9930</strain>
    </source>
</reference>
<evidence type="ECO:0000313" key="2">
    <source>
        <dbReference type="Proteomes" id="UP000029981"/>
    </source>
</evidence>
<evidence type="ECO:0000313" key="1">
    <source>
        <dbReference type="EMBL" id="KGN48834.1"/>
    </source>
</evidence>
<reference evidence="1 2" key="4">
    <citation type="journal article" date="2011" name="BMC Genomics">
        <title>RNA-Seq improves annotation of protein-coding genes in the cucumber genome.</title>
        <authorList>
            <person name="Li Z."/>
            <person name="Zhang Z."/>
            <person name="Yan P."/>
            <person name="Huang S."/>
            <person name="Fei Z."/>
            <person name="Lin K."/>
        </authorList>
    </citation>
    <scope>NUCLEOTIDE SEQUENCE [LARGE SCALE GENOMIC DNA]</scope>
    <source>
        <strain evidence="2">cv. 9930</strain>
    </source>
</reference>
<reference evidence="1 2" key="3">
    <citation type="journal article" date="2010" name="BMC Genomics">
        <title>Transcriptome sequencing and comparative analysis of cucumber flowers with different sex types.</title>
        <authorList>
            <person name="Guo S."/>
            <person name="Zheng Y."/>
            <person name="Joung J.G."/>
            <person name="Liu S."/>
            <person name="Zhang Z."/>
            <person name="Crasta O.R."/>
            <person name="Sobral B.W."/>
            <person name="Xu Y."/>
            <person name="Huang S."/>
            <person name="Fei Z."/>
        </authorList>
    </citation>
    <scope>NUCLEOTIDE SEQUENCE [LARGE SCALE GENOMIC DNA]</scope>
    <source>
        <strain evidence="2">cv. 9930</strain>
    </source>
</reference>
<organism evidence="1 2">
    <name type="scientific">Cucumis sativus</name>
    <name type="common">Cucumber</name>
    <dbReference type="NCBI Taxonomy" id="3659"/>
    <lineage>
        <taxon>Eukaryota</taxon>
        <taxon>Viridiplantae</taxon>
        <taxon>Streptophyta</taxon>
        <taxon>Embryophyta</taxon>
        <taxon>Tracheophyta</taxon>
        <taxon>Spermatophyta</taxon>
        <taxon>Magnoliopsida</taxon>
        <taxon>eudicotyledons</taxon>
        <taxon>Gunneridae</taxon>
        <taxon>Pentapetalae</taxon>
        <taxon>rosids</taxon>
        <taxon>fabids</taxon>
        <taxon>Cucurbitales</taxon>
        <taxon>Cucurbitaceae</taxon>
        <taxon>Benincaseae</taxon>
        <taxon>Cucumis</taxon>
    </lineage>
</organism>
<keyword evidence="2" id="KW-1185">Reference proteome</keyword>
<dbReference type="Gramene" id="KGN48834">
    <property type="protein sequence ID" value="KGN48834"/>
    <property type="gene ID" value="Csa_6G502720"/>
</dbReference>